<dbReference type="AlphaFoldDB" id="W2MDF7"/>
<feature type="compositionally biased region" description="Basic and acidic residues" evidence="1">
    <location>
        <begin position="87"/>
        <end position="96"/>
    </location>
</feature>
<feature type="compositionally biased region" description="Polar residues" evidence="1">
    <location>
        <begin position="21"/>
        <end position="31"/>
    </location>
</feature>
<feature type="region of interest" description="Disordered" evidence="1">
    <location>
        <begin position="1"/>
        <end position="96"/>
    </location>
</feature>
<feature type="compositionally biased region" description="Polar residues" evidence="1">
    <location>
        <begin position="1"/>
        <end position="14"/>
    </location>
</feature>
<name>W2MDF7_PHYNI</name>
<evidence type="ECO:0000256" key="1">
    <source>
        <dbReference type="SAM" id="MobiDB-lite"/>
    </source>
</evidence>
<proteinExistence type="predicted"/>
<dbReference type="EMBL" id="KI696023">
    <property type="protein sequence ID" value="ETM33544.1"/>
    <property type="molecule type" value="Genomic_DNA"/>
</dbReference>
<dbReference type="Proteomes" id="UP000054532">
    <property type="component" value="Unassembled WGS sequence"/>
</dbReference>
<accession>W2MDF7</accession>
<feature type="compositionally biased region" description="Basic and acidic residues" evidence="1">
    <location>
        <begin position="32"/>
        <end position="43"/>
    </location>
</feature>
<protein>
    <submittedName>
        <fullName evidence="2">Uncharacterized protein</fullName>
    </submittedName>
</protein>
<feature type="compositionally biased region" description="Basic residues" evidence="1">
    <location>
        <begin position="65"/>
        <end position="80"/>
    </location>
</feature>
<reference evidence="2" key="1">
    <citation type="submission" date="2013-11" db="EMBL/GenBank/DDBJ databases">
        <title>The Genome Sequence of Phytophthora parasitica IAC_01/95.</title>
        <authorList>
            <consortium name="The Broad Institute Genomics Platform"/>
            <person name="Russ C."/>
            <person name="Tyler B."/>
            <person name="Panabieres F."/>
            <person name="Shan W."/>
            <person name="Tripathy S."/>
            <person name="Grunwald N."/>
            <person name="Machado M."/>
            <person name="Johnson C.S."/>
            <person name="Arredondo F."/>
            <person name="Hong C."/>
            <person name="Coffey M."/>
            <person name="Young S.K."/>
            <person name="Zeng Q."/>
            <person name="Gargeya S."/>
            <person name="Fitzgerald M."/>
            <person name="Abouelleil A."/>
            <person name="Alvarado L."/>
            <person name="Chapman S.B."/>
            <person name="Gainer-Dewar J."/>
            <person name="Goldberg J."/>
            <person name="Griggs A."/>
            <person name="Gujja S."/>
            <person name="Hansen M."/>
            <person name="Howarth C."/>
            <person name="Imamovic A."/>
            <person name="Ireland A."/>
            <person name="Larimer J."/>
            <person name="McCowan C."/>
            <person name="Murphy C."/>
            <person name="Pearson M."/>
            <person name="Poon T.W."/>
            <person name="Priest M."/>
            <person name="Roberts A."/>
            <person name="Saif S."/>
            <person name="Shea T."/>
            <person name="Sykes S."/>
            <person name="Wortman J."/>
            <person name="Nusbaum C."/>
            <person name="Birren B."/>
        </authorList>
    </citation>
    <scope>NUCLEOTIDE SEQUENCE [LARGE SCALE GENOMIC DNA]</scope>
    <source>
        <strain evidence="2">IAC_01/95</strain>
    </source>
</reference>
<evidence type="ECO:0000313" key="2">
    <source>
        <dbReference type="EMBL" id="ETM33544.1"/>
    </source>
</evidence>
<sequence>MEASSEAGSPTTLLNEEGSAERQSAGRSSAYRNEKEDLLEEKPQLLPMPPQEAPRITVRIVIRPKSLKKKKPKVSRKKLKAPADLGSDSRDEIATT</sequence>
<organism evidence="2">
    <name type="scientific">Phytophthora nicotianae</name>
    <name type="common">Potato buckeye rot agent</name>
    <name type="synonym">Phytophthora parasitica</name>
    <dbReference type="NCBI Taxonomy" id="4792"/>
    <lineage>
        <taxon>Eukaryota</taxon>
        <taxon>Sar</taxon>
        <taxon>Stramenopiles</taxon>
        <taxon>Oomycota</taxon>
        <taxon>Peronosporomycetes</taxon>
        <taxon>Peronosporales</taxon>
        <taxon>Peronosporaceae</taxon>
        <taxon>Phytophthora</taxon>
    </lineage>
</organism>
<gene>
    <name evidence="2" type="ORF">L914_19239</name>
</gene>